<dbReference type="Pfam" id="PF17755">
    <property type="entry name" value="UvrA_DNA-bind"/>
    <property type="match status" value="1"/>
</dbReference>
<dbReference type="GO" id="GO:0008270">
    <property type="term" value="F:zinc ion binding"/>
    <property type="evidence" value="ECO:0007669"/>
    <property type="project" value="UniProtKB-KW"/>
</dbReference>
<keyword evidence="6" id="KW-0227">DNA damage</keyword>
<dbReference type="InterPro" id="IPR041552">
    <property type="entry name" value="UvrA_DNA-bd"/>
</dbReference>
<dbReference type="Gene3D" id="3.40.50.300">
    <property type="entry name" value="P-loop containing nucleotide triphosphate hydrolases"/>
    <property type="match status" value="3"/>
</dbReference>
<evidence type="ECO:0000256" key="2">
    <source>
        <dbReference type="ARBA" id="ARBA00022490"/>
    </source>
</evidence>
<evidence type="ECO:0000256" key="11">
    <source>
        <dbReference type="ARBA" id="ARBA00022881"/>
    </source>
</evidence>
<dbReference type="RefSeq" id="WP_321534913.1">
    <property type="nucleotide sequence ID" value="NZ_JARGDL010000003.1"/>
</dbReference>
<keyword evidence="7" id="KW-0228">DNA excision</keyword>
<dbReference type="InterPro" id="IPR027417">
    <property type="entry name" value="P-loop_NTPase"/>
</dbReference>
<name>A0AAE3TC58_9BACT</name>
<feature type="domain" description="ABC transporter" evidence="17">
    <location>
        <begin position="178"/>
        <end position="578"/>
    </location>
</feature>
<keyword evidence="8" id="KW-0863">Zinc-finger</keyword>
<evidence type="ECO:0000313" key="18">
    <source>
        <dbReference type="EMBL" id="MDF1611146.1"/>
    </source>
</evidence>
<dbReference type="GO" id="GO:0004518">
    <property type="term" value="F:nuclease activity"/>
    <property type="evidence" value="ECO:0007669"/>
    <property type="project" value="UniProtKB-KW"/>
</dbReference>
<evidence type="ECO:0000256" key="5">
    <source>
        <dbReference type="ARBA" id="ARBA00022741"/>
    </source>
</evidence>
<dbReference type="GO" id="GO:0009380">
    <property type="term" value="C:excinuclease repair complex"/>
    <property type="evidence" value="ECO:0007669"/>
    <property type="project" value="InterPro"/>
</dbReference>
<proteinExistence type="inferred from homology"/>
<evidence type="ECO:0000256" key="12">
    <source>
        <dbReference type="ARBA" id="ARBA00023125"/>
    </source>
</evidence>
<keyword evidence="9" id="KW-0862">Zinc</keyword>
<evidence type="ECO:0000256" key="15">
    <source>
        <dbReference type="ARBA" id="ARBA00039316"/>
    </source>
</evidence>
<dbReference type="NCBIfam" id="TIGR00630">
    <property type="entry name" value="uvra"/>
    <property type="match status" value="1"/>
</dbReference>
<dbReference type="Gene3D" id="1.20.1580.10">
    <property type="entry name" value="ABC transporter ATPase like domain"/>
    <property type="match status" value="4"/>
</dbReference>
<dbReference type="GO" id="GO:0006289">
    <property type="term" value="P:nucleotide-excision repair"/>
    <property type="evidence" value="ECO:0007669"/>
    <property type="project" value="InterPro"/>
</dbReference>
<organism evidence="18 19">
    <name type="scientific">Stygiobacter electus</name>
    <dbReference type="NCBI Taxonomy" id="3032292"/>
    <lineage>
        <taxon>Bacteria</taxon>
        <taxon>Pseudomonadati</taxon>
        <taxon>Ignavibacteriota</taxon>
        <taxon>Ignavibacteria</taxon>
        <taxon>Ignavibacteriales</taxon>
        <taxon>Melioribacteraceae</taxon>
        <taxon>Stygiobacter</taxon>
    </lineage>
</organism>
<protein>
    <recommendedName>
        <fullName evidence="15">UvrABC system protein A</fullName>
    </recommendedName>
    <alternativeName>
        <fullName evidence="16">Excinuclease ABC subunit A</fullName>
    </alternativeName>
</protein>
<dbReference type="AlphaFoldDB" id="A0AAE3TC58"/>
<dbReference type="GO" id="GO:0005737">
    <property type="term" value="C:cytoplasm"/>
    <property type="evidence" value="ECO:0007669"/>
    <property type="project" value="UniProtKB-SubCell"/>
</dbReference>
<comment type="subcellular location">
    <subcellularLocation>
        <location evidence="1">Cytoplasm</location>
    </subcellularLocation>
</comment>
<evidence type="ECO:0000256" key="9">
    <source>
        <dbReference type="ARBA" id="ARBA00022833"/>
    </source>
</evidence>
<feature type="domain" description="ABC transporter" evidence="17">
    <location>
        <begin position="592"/>
        <end position="921"/>
    </location>
</feature>
<keyword evidence="11" id="KW-0267">Excision nuclease</keyword>
<keyword evidence="19" id="KW-1185">Reference proteome</keyword>
<dbReference type="InterPro" id="IPR003439">
    <property type="entry name" value="ABC_transporter-like_ATP-bd"/>
</dbReference>
<dbReference type="Proteomes" id="UP001221302">
    <property type="component" value="Unassembled WGS sequence"/>
</dbReference>
<sequence>MAKKKNSLDINKLIIQGARQHNLKNVSLEIPKNKLVVFTGVSGSGKSSLVFDTIYAEGQRRYVESLSSYTRQFLERMNRPEVDFIWGISPAVAIEQKTSSRNPRSTVGTVTEIYDYLRLLFARIGKTYCVICGNVVTKDSVTTVSNWLEEQNEADKFLLGFPLQSHEGRSVKEELDLLKKKGLFRVYIKDQLVDLNTLQTIPKSKQNIFVVIDRFKIKKGNVRETLAESIETTFKEGEGRLTIINVDTKEIKNFTKFYECCDVKYEEPEPRFFSFNNPYGACPVCQGFGKTMDYEIDLIVPNQNLSLIDGAIAPWRTLKYSKYLRDLVKNNNGKIPLNVPYKNLTDEQKKLIWDGFGSFSGLHGFFKHLEEKTYKMGIRILLSKYRGYTTCNACKGSRLRREALNVKINFKSIGDIVAMSIEKALDFFKQLKLTEYEKSIANQIYQEIVKRLTFLNDVGLSYLTLDRLSSTLSGGETQRINLATSLGSALMDTLYVLDEPSVGLHPRDNSKLINILKSLRDIGNTVLVVEHDPEMMKEADLIFDLGPKAGIHGGEIVAYGSYDEIINNENSLTGKYLSKKFLIPIPKKRRTQETKSIKIFGARENNLKNIDVEIPLKKFVAITGVSGSGKSTLIHDILYGGIVKLNGGNPPKIGKHDSIEGSRYIDEIEIVDQTPIGKSSRSNPISYVKGYEIIREIFANTPQARARGYKPGYFSFNVPGGRCETCEGEGFVTIEMQFLADLYLECEDCKGTRFKKETREITYKGKNIVDVLDMTVNEALIFFKGHNKLSNILQVLSDVGLGYIKLGQPSTTLSGGEAQRVKLAYHLSLRKTNQHTLFIFDEPTTGLHFDDIKKLLNCFEMLLQQNNSIVIIEHNLDVIKCADWIIDLGPEAGEKGGEVVAIGTPEDIIKCENSYTGKYLKQYLVNN</sequence>
<evidence type="ECO:0000256" key="1">
    <source>
        <dbReference type="ARBA" id="ARBA00004496"/>
    </source>
</evidence>
<accession>A0AAE3TC58</accession>
<dbReference type="PROSITE" id="PS50893">
    <property type="entry name" value="ABC_TRANSPORTER_2"/>
    <property type="match status" value="2"/>
</dbReference>
<dbReference type="NCBIfam" id="NF001503">
    <property type="entry name" value="PRK00349.1"/>
    <property type="match status" value="1"/>
</dbReference>
<evidence type="ECO:0000256" key="16">
    <source>
        <dbReference type="ARBA" id="ARBA00042156"/>
    </source>
</evidence>
<evidence type="ECO:0000259" key="17">
    <source>
        <dbReference type="PROSITE" id="PS50893"/>
    </source>
</evidence>
<dbReference type="GO" id="GO:0005524">
    <property type="term" value="F:ATP binding"/>
    <property type="evidence" value="ECO:0007669"/>
    <property type="project" value="UniProtKB-KW"/>
</dbReference>
<keyword evidence="10" id="KW-0067">ATP-binding</keyword>
<dbReference type="InterPro" id="IPR004602">
    <property type="entry name" value="UvrA"/>
</dbReference>
<keyword evidence="18" id="KW-0378">Hydrolase</keyword>
<comment type="caution">
    <text evidence="18">The sequence shown here is derived from an EMBL/GenBank/DDBJ whole genome shotgun (WGS) entry which is preliminary data.</text>
</comment>
<dbReference type="GO" id="GO:0003677">
    <property type="term" value="F:DNA binding"/>
    <property type="evidence" value="ECO:0007669"/>
    <property type="project" value="UniProtKB-KW"/>
</dbReference>
<keyword evidence="2" id="KW-0963">Cytoplasm</keyword>
<dbReference type="Gene3D" id="1.10.8.280">
    <property type="entry name" value="ABC transporter ATPase domain-like"/>
    <property type="match status" value="1"/>
</dbReference>
<evidence type="ECO:0000256" key="6">
    <source>
        <dbReference type="ARBA" id="ARBA00022763"/>
    </source>
</evidence>
<reference evidence="18" key="1">
    <citation type="submission" date="2023-03" db="EMBL/GenBank/DDBJ databases">
        <title>Stygiobacter electus gen. nov., sp. nov., facultatively anaerobic thermotolerant bacterium of the class Ignavibacteria from a well of Yessentuki mineral water deposit.</title>
        <authorList>
            <person name="Podosokorskaya O.A."/>
            <person name="Elcheninov A.G."/>
            <person name="Petrova N.F."/>
            <person name="Zavarzina D.G."/>
            <person name="Kublanov I.V."/>
            <person name="Merkel A.Y."/>
        </authorList>
    </citation>
    <scope>NUCLEOTIDE SEQUENCE</scope>
    <source>
        <strain evidence="18">09-Me</strain>
    </source>
</reference>
<dbReference type="InterPro" id="IPR041102">
    <property type="entry name" value="UvrA_inter"/>
</dbReference>
<evidence type="ECO:0000313" key="19">
    <source>
        <dbReference type="Proteomes" id="UP001221302"/>
    </source>
</evidence>
<keyword evidence="3" id="KW-0479">Metal-binding</keyword>
<evidence type="ECO:0000256" key="13">
    <source>
        <dbReference type="ARBA" id="ARBA00023204"/>
    </source>
</evidence>
<evidence type="ECO:0000256" key="8">
    <source>
        <dbReference type="ARBA" id="ARBA00022771"/>
    </source>
</evidence>
<dbReference type="SUPFAM" id="SSF52540">
    <property type="entry name" value="P-loop containing nucleoside triphosphate hydrolases"/>
    <property type="match status" value="2"/>
</dbReference>
<keyword evidence="5" id="KW-0547">Nucleotide-binding</keyword>
<keyword evidence="13" id="KW-0234">DNA repair</keyword>
<evidence type="ECO:0000256" key="4">
    <source>
        <dbReference type="ARBA" id="ARBA00022737"/>
    </source>
</evidence>
<dbReference type="EMBL" id="JARGDL010000003">
    <property type="protein sequence ID" value="MDF1611146.1"/>
    <property type="molecule type" value="Genomic_DNA"/>
</dbReference>
<dbReference type="PANTHER" id="PTHR43152:SF3">
    <property type="entry name" value="UVRABC SYSTEM PROTEIN A"/>
    <property type="match status" value="1"/>
</dbReference>
<gene>
    <name evidence="18" type="primary">uvrA</name>
    <name evidence="18" type="ORF">P0M35_03220</name>
</gene>
<keyword evidence="12" id="KW-0238">DNA-binding</keyword>
<evidence type="ECO:0000256" key="14">
    <source>
        <dbReference type="ARBA" id="ARBA00038000"/>
    </source>
</evidence>
<evidence type="ECO:0000256" key="7">
    <source>
        <dbReference type="ARBA" id="ARBA00022769"/>
    </source>
</evidence>
<dbReference type="Gene3D" id="3.30.190.20">
    <property type="match status" value="1"/>
</dbReference>
<evidence type="ECO:0000256" key="3">
    <source>
        <dbReference type="ARBA" id="ARBA00022723"/>
    </source>
</evidence>
<evidence type="ECO:0000256" key="10">
    <source>
        <dbReference type="ARBA" id="ARBA00022840"/>
    </source>
</evidence>
<keyword evidence="4" id="KW-0677">Repeat</keyword>
<dbReference type="Pfam" id="PF17760">
    <property type="entry name" value="UvrA_inter"/>
    <property type="match status" value="1"/>
</dbReference>
<dbReference type="GO" id="GO:0016887">
    <property type="term" value="F:ATP hydrolysis activity"/>
    <property type="evidence" value="ECO:0007669"/>
    <property type="project" value="InterPro"/>
</dbReference>
<dbReference type="PANTHER" id="PTHR43152">
    <property type="entry name" value="UVRABC SYSTEM PROTEIN A"/>
    <property type="match status" value="1"/>
</dbReference>
<comment type="similarity">
    <text evidence="14">Belongs to the ABC transporter superfamily. UvrA family.</text>
</comment>